<name>A0A1B2IYR8_9LACO</name>
<proteinExistence type="predicted"/>
<dbReference type="Gene3D" id="3.40.390.10">
    <property type="entry name" value="Collagenase (Catalytic Domain)"/>
    <property type="match status" value="1"/>
</dbReference>
<dbReference type="InterPro" id="IPR001818">
    <property type="entry name" value="Pept_M10_metallopeptidase"/>
</dbReference>
<protein>
    <recommendedName>
        <fullName evidence="6">Peptidase metallopeptidase domain-containing protein</fullName>
    </recommendedName>
</protein>
<dbReference type="SMART" id="SM00235">
    <property type="entry name" value="ZnMc"/>
    <property type="match status" value="1"/>
</dbReference>
<sequence length="213" mass="23559">MQRRYRSALIFIITLLTACVTGFVVPQDTQQSVQAKATSYMHMSYAFSAGTATATPGCYRWQDTTITYKIDNSSAYYQQIWNSAVKHWNDANVVTLVAAKPGDKADMTLATATTKKTTSATGDAVGLTYSSYHSSQKIDNLNVLVSTTSYIYTNVATQMKYSQLQREHVAEHELGHALGLEHATSKNSVMYYANKNKSITTSDIRGLATMYDN</sequence>
<keyword evidence="1" id="KW-0645">Protease</keyword>
<dbReference type="Pfam" id="PF00413">
    <property type="entry name" value="Peptidase_M10"/>
    <property type="match status" value="1"/>
</dbReference>
<dbReference type="STRING" id="240427.AYR62_09905"/>
<reference evidence="7 8" key="1">
    <citation type="submission" date="2016-03" db="EMBL/GenBank/DDBJ databases">
        <title>Pediococcus and Lactobacillus from brewery environment - whole genome sequencing and assembly.</title>
        <authorList>
            <person name="Behr J."/>
            <person name="Geissler A.J."/>
            <person name="Vogel R.F."/>
        </authorList>
    </citation>
    <scope>NUCLEOTIDE SEQUENCE [LARGE SCALE GENOMIC DNA]</scope>
    <source>
        <strain evidence="7 8">TMW 1.1995</strain>
    </source>
</reference>
<dbReference type="KEGG" id="lpd:AYR62_09905"/>
<keyword evidence="3" id="KW-0378">Hydrolase</keyword>
<dbReference type="PROSITE" id="PS51257">
    <property type="entry name" value="PROKAR_LIPOPROTEIN"/>
    <property type="match status" value="1"/>
</dbReference>
<dbReference type="GO" id="GO:0008270">
    <property type="term" value="F:zinc ion binding"/>
    <property type="evidence" value="ECO:0007669"/>
    <property type="project" value="InterPro"/>
</dbReference>
<dbReference type="SUPFAM" id="SSF55486">
    <property type="entry name" value="Metalloproteases ('zincins'), catalytic domain"/>
    <property type="match status" value="1"/>
</dbReference>
<evidence type="ECO:0000259" key="6">
    <source>
        <dbReference type="SMART" id="SM00235"/>
    </source>
</evidence>
<evidence type="ECO:0000313" key="8">
    <source>
        <dbReference type="Proteomes" id="UP000093267"/>
    </source>
</evidence>
<keyword evidence="5" id="KW-0732">Signal</keyword>
<accession>A0A1B2IYR8</accession>
<dbReference type="EMBL" id="CP014924">
    <property type="protein sequence ID" value="ANZ67169.1"/>
    <property type="molecule type" value="Genomic_DNA"/>
</dbReference>
<evidence type="ECO:0000256" key="1">
    <source>
        <dbReference type="ARBA" id="ARBA00022670"/>
    </source>
</evidence>
<dbReference type="GO" id="GO:0031012">
    <property type="term" value="C:extracellular matrix"/>
    <property type="evidence" value="ECO:0007669"/>
    <property type="project" value="InterPro"/>
</dbReference>
<evidence type="ECO:0000256" key="4">
    <source>
        <dbReference type="ARBA" id="ARBA00022833"/>
    </source>
</evidence>
<feature type="signal peptide" evidence="5">
    <location>
        <begin position="1"/>
        <end position="26"/>
    </location>
</feature>
<dbReference type="GO" id="GO:0006508">
    <property type="term" value="P:proteolysis"/>
    <property type="evidence" value="ECO:0007669"/>
    <property type="project" value="UniProtKB-KW"/>
</dbReference>
<dbReference type="PRINTS" id="PR00138">
    <property type="entry name" value="MATRIXIN"/>
</dbReference>
<keyword evidence="8" id="KW-1185">Reference proteome</keyword>
<dbReference type="InterPro" id="IPR021190">
    <property type="entry name" value="Pept_M10A"/>
</dbReference>
<dbReference type="InterPro" id="IPR024079">
    <property type="entry name" value="MetalloPept_cat_dom_sf"/>
</dbReference>
<dbReference type="InterPro" id="IPR006026">
    <property type="entry name" value="Peptidase_Metallo"/>
</dbReference>
<evidence type="ECO:0000313" key="7">
    <source>
        <dbReference type="EMBL" id="ANZ67169.1"/>
    </source>
</evidence>
<dbReference type="AlphaFoldDB" id="A0A1B2IYR8"/>
<organism evidence="7 8">
    <name type="scientific">Secundilactobacillus paracollinoides</name>
    <dbReference type="NCBI Taxonomy" id="240427"/>
    <lineage>
        <taxon>Bacteria</taxon>
        <taxon>Bacillati</taxon>
        <taxon>Bacillota</taxon>
        <taxon>Bacilli</taxon>
        <taxon>Lactobacillales</taxon>
        <taxon>Lactobacillaceae</taxon>
        <taxon>Secundilactobacillus</taxon>
    </lineage>
</organism>
<feature type="domain" description="Peptidase metallopeptidase" evidence="6">
    <location>
        <begin position="57"/>
        <end position="213"/>
    </location>
</feature>
<dbReference type="Proteomes" id="UP000093267">
    <property type="component" value="Chromosome"/>
</dbReference>
<feature type="chain" id="PRO_5038945007" description="Peptidase metallopeptidase domain-containing protein" evidence="5">
    <location>
        <begin position="27"/>
        <end position="213"/>
    </location>
</feature>
<evidence type="ECO:0000256" key="3">
    <source>
        <dbReference type="ARBA" id="ARBA00022801"/>
    </source>
</evidence>
<dbReference type="PANTHER" id="PTHR10201">
    <property type="entry name" value="MATRIX METALLOPROTEINASE"/>
    <property type="match status" value="1"/>
</dbReference>
<evidence type="ECO:0000256" key="2">
    <source>
        <dbReference type="ARBA" id="ARBA00022723"/>
    </source>
</evidence>
<evidence type="ECO:0000256" key="5">
    <source>
        <dbReference type="SAM" id="SignalP"/>
    </source>
</evidence>
<dbReference type="OrthoDB" id="2148705at2"/>
<keyword evidence="4" id="KW-0862">Zinc</keyword>
<keyword evidence="2" id="KW-0479">Metal-binding</keyword>
<gene>
    <name evidence="7" type="ORF">AYR63_08470</name>
</gene>
<dbReference type="RefSeq" id="WP_054708131.1">
    <property type="nucleotide sequence ID" value="NZ_CP014912.1"/>
</dbReference>
<dbReference type="GO" id="GO:0004222">
    <property type="term" value="F:metalloendopeptidase activity"/>
    <property type="evidence" value="ECO:0007669"/>
    <property type="project" value="InterPro"/>
</dbReference>